<dbReference type="EMBL" id="CACVAP010000061">
    <property type="protein sequence ID" value="CAA6811284.1"/>
    <property type="molecule type" value="Genomic_DNA"/>
</dbReference>
<name>A0A6S6SYX2_9BACT</name>
<evidence type="ECO:0000259" key="2">
    <source>
        <dbReference type="Pfam" id="PF04028"/>
    </source>
</evidence>
<protein>
    <recommendedName>
        <fullName evidence="2">DUF374 domain-containing protein</fullName>
    </recommendedName>
</protein>
<gene>
    <name evidence="3" type="ORF">HELGO_WM5285</name>
</gene>
<accession>A0A6S6SYX2</accession>
<proteinExistence type="predicted"/>
<dbReference type="Pfam" id="PF04028">
    <property type="entry name" value="DUF374"/>
    <property type="match status" value="1"/>
</dbReference>
<evidence type="ECO:0000256" key="1">
    <source>
        <dbReference type="SAM" id="Phobius"/>
    </source>
</evidence>
<dbReference type="CDD" id="cd07983">
    <property type="entry name" value="LPLAT_DUF374-like"/>
    <property type="match status" value="1"/>
</dbReference>
<organism evidence="3">
    <name type="scientific">uncultured Sulfurovum sp</name>
    <dbReference type="NCBI Taxonomy" id="269237"/>
    <lineage>
        <taxon>Bacteria</taxon>
        <taxon>Pseudomonadati</taxon>
        <taxon>Campylobacterota</taxon>
        <taxon>Epsilonproteobacteria</taxon>
        <taxon>Campylobacterales</taxon>
        <taxon>Sulfurovaceae</taxon>
        <taxon>Sulfurovum</taxon>
        <taxon>environmental samples</taxon>
    </lineage>
</organism>
<keyword evidence="1" id="KW-0472">Membrane</keyword>
<dbReference type="AlphaFoldDB" id="A0A6S6SYX2"/>
<sequence length="222" mass="25216">MLKSPKFPEVHLTGQLVSKEFKRKVGVIFIPILIFVVMKLLWFSYRKKYHFIDEPIEGQCIAVTWHSELLIAPQVYKKLRKKQKTSAIIAQHYDGELIARTLGFLGISPLRGSSRKGAKAVLIAAINALKDGSSVMITPDGPKGPRYSMSDGAVALALRSNLPIMIVNYKAKSFWQLKSWDKFVIPKPFTRLDIYHQVSTLTYMKKEEAKEQLLTQMLTHAI</sequence>
<keyword evidence="1" id="KW-1133">Transmembrane helix</keyword>
<reference evidence="3" key="1">
    <citation type="submission" date="2020-01" db="EMBL/GenBank/DDBJ databases">
        <authorList>
            <person name="Meier V. D."/>
            <person name="Meier V D."/>
        </authorList>
    </citation>
    <scope>NUCLEOTIDE SEQUENCE</scope>
    <source>
        <strain evidence="3">HLG_WM_MAG_06</strain>
    </source>
</reference>
<feature type="transmembrane region" description="Helical" evidence="1">
    <location>
        <begin position="25"/>
        <end position="45"/>
    </location>
</feature>
<feature type="domain" description="DUF374" evidence="2">
    <location>
        <begin position="80"/>
        <end position="146"/>
    </location>
</feature>
<evidence type="ECO:0000313" key="3">
    <source>
        <dbReference type="EMBL" id="CAA6811284.1"/>
    </source>
</evidence>
<keyword evidence="1" id="KW-0812">Transmembrane</keyword>
<dbReference type="InterPro" id="IPR007172">
    <property type="entry name" value="DUF374"/>
</dbReference>